<protein>
    <recommendedName>
        <fullName evidence="4">Heterokaryon incompatibility domain-containing protein</fullName>
    </recommendedName>
</protein>
<dbReference type="HOGENOM" id="CLU_009388_3_0_1"/>
<reference evidence="3" key="1">
    <citation type="journal article" date="2015" name="BMC Genomics">
        <title>Genomic and transcriptomic analysis of the endophytic fungus Pestalotiopsis fici reveals its lifestyle and high potential for synthesis of natural products.</title>
        <authorList>
            <person name="Wang X."/>
            <person name="Zhang X."/>
            <person name="Liu L."/>
            <person name="Xiang M."/>
            <person name="Wang W."/>
            <person name="Sun X."/>
            <person name="Che Y."/>
            <person name="Guo L."/>
            <person name="Liu G."/>
            <person name="Guo L."/>
            <person name="Wang C."/>
            <person name="Yin W.B."/>
            <person name="Stadler M."/>
            <person name="Zhang X."/>
            <person name="Liu X."/>
        </authorList>
    </citation>
    <scope>NUCLEOTIDE SEQUENCE [LARGE SCALE GENOMIC DNA]</scope>
    <source>
        <strain evidence="3">W106-1 / CGMCC3.15140</strain>
    </source>
</reference>
<dbReference type="Proteomes" id="UP000030651">
    <property type="component" value="Unassembled WGS sequence"/>
</dbReference>
<dbReference type="GeneID" id="19269893"/>
<dbReference type="RefSeq" id="XP_007831652.1">
    <property type="nucleotide sequence ID" value="XM_007833461.1"/>
</dbReference>
<evidence type="ECO:0000313" key="2">
    <source>
        <dbReference type="EMBL" id="ETS83004.1"/>
    </source>
</evidence>
<feature type="region of interest" description="Disordered" evidence="1">
    <location>
        <begin position="848"/>
        <end position="874"/>
    </location>
</feature>
<name>W3XAE7_PESFW</name>
<dbReference type="OrthoDB" id="2426273at2759"/>
<dbReference type="InParanoid" id="W3XAE7"/>
<dbReference type="AlphaFoldDB" id="W3XAE7"/>
<keyword evidence="3" id="KW-1185">Reference proteome</keyword>
<organism evidence="2 3">
    <name type="scientific">Pestalotiopsis fici (strain W106-1 / CGMCC3.15140)</name>
    <dbReference type="NCBI Taxonomy" id="1229662"/>
    <lineage>
        <taxon>Eukaryota</taxon>
        <taxon>Fungi</taxon>
        <taxon>Dikarya</taxon>
        <taxon>Ascomycota</taxon>
        <taxon>Pezizomycotina</taxon>
        <taxon>Sordariomycetes</taxon>
        <taxon>Xylariomycetidae</taxon>
        <taxon>Amphisphaeriales</taxon>
        <taxon>Sporocadaceae</taxon>
        <taxon>Pestalotiopsis</taxon>
    </lineage>
</organism>
<accession>W3XAE7</accession>
<gene>
    <name evidence="2" type="ORF">PFICI_04880</name>
</gene>
<evidence type="ECO:0000256" key="1">
    <source>
        <dbReference type="SAM" id="MobiDB-lite"/>
    </source>
</evidence>
<dbReference type="EMBL" id="KI912111">
    <property type="protein sequence ID" value="ETS83004.1"/>
    <property type="molecule type" value="Genomic_DNA"/>
</dbReference>
<dbReference type="eggNOG" id="ENOG502S16F">
    <property type="taxonomic scope" value="Eukaryota"/>
</dbReference>
<proteinExistence type="predicted"/>
<evidence type="ECO:0008006" key="4">
    <source>
        <dbReference type="Google" id="ProtNLM"/>
    </source>
</evidence>
<dbReference type="KEGG" id="pfy:PFICI_04880"/>
<sequence>MEHIAAHHGEAIATDIGIPCMDDFKSRNGRIKLPRSFAEFYAFPEKHGWTVDPNTFELRAETAEHSLEVLLQAWLFFGLIFTVVKYDGKPILDVPDLFIDDLLSTKSLADALKKWSTWESRKENRAGLRLRMIQAGCVLDHARQVLRKNCALINEKVLYVVDDPRDKCYMTDEHVLMLMCLGEALSEVKSSIMKDNEVKIEGWQPDDDQHGWGPARYTSIKMKDENWCPRTIKLLRGQFSSNATMLLSAYYAYRTNGERTTPEHGSCTPIECKVKSQNSQGEYRNRHICKPLQTPKCESMGPEQDAILSTLESDRIPLIQFRSRTDVQQGFEVIDYDRKAEAQLEFVAISHVWSDGWGNENVNQLNICQLEFIRRQITRVSGSAVTPFWMDTLVVPVCPPGNVDEFERIMLAKKKAIQQILAVFGESKWTIVIDNGLFAVGAGLKTAEPAMKVLSSVWMRRLWTLQEAYLSRKIHFVFKERSENATPIRELEDIEKKLTVAMVEPASGLAGIVRDQLSDIMLLDKQRDKVKVPRDDFKIRNRSNLSTEEASLFIANVWRAARWRSTTRPEHETLALATILELDTENTEIAEAGLLGPQDGPSDKHKQQKLVEIFWAKVHLKHPGAIPSGLIFLPGEKINTAGYGWAPTTLLSADEIDYPDPMNIWNTRTQLGPKGLLVSYPGFILHTDSDTTRSAILSTRAVSNDEGNEVVFTFPIDRTLNEWYSFTKADNRKCPELTRLVKDSHNLAIILSRHPRELPREIALLVEVSGQNLSSDGDSSIDAPDYHVKIIQRIYIWRSASIDRKTELKQLRENDYRPSFKKDFPIAEMLGPRQRWWVDGYVRPSIAEEPLPTRENKRPTTGPKKQSGWRPNSGVLDAIGGKGSFFPIPMIKRMTWVKGNN</sequence>
<dbReference type="PANTHER" id="PTHR39596:SF2">
    <property type="entry name" value="HET DOMAIN PROTEIN (AFU_ORTHOLOGUE AFUA_1G17550)-RELATED"/>
    <property type="match status" value="1"/>
</dbReference>
<evidence type="ECO:0000313" key="3">
    <source>
        <dbReference type="Proteomes" id="UP000030651"/>
    </source>
</evidence>
<dbReference type="PANTHER" id="PTHR39596">
    <property type="match status" value="1"/>
</dbReference>